<reference evidence="2 3" key="1">
    <citation type="submission" date="2015-01" db="EMBL/GenBank/DDBJ databases">
        <title>Evolution of Trichinella species and genotypes.</title>
        <authorList>
            <person name="Korhonen P.K."/>
            <person name="Edoardo P."/>
            <person name="Giuseppe L.R."/>
            <person name="Gasser R.B."/>
        </authorList>
    </citation>
    <scope>NUCLEOTIDE SEQUENCE [LARGE SCALE GENOMIC DNA]</scope>
    <source>
        <strain evidence="2">ISS1029</strain>
    </source>
</reference>
<evidence type="ECO:0000256" key="1">
    <source>
        <dbReference type="SAM" id="MobiDB-lite"/>
    </source>
</evidence>
<dbReference type="OrthoDB" id="10422153at2759"/>
<organism evidence="2 3">
    <name type="scientific">Trichinella zimbabwensis</name>
    <dbReference type="NCBI Taxonomy" id="268475"/>
    <lineage>
        <taxon>Eukaryota</taxon>
        <taxon>Metazoa</taxon>
        <taxon>Ecdysozoa</taxon>
        <taxon>Nematoda</taxon>
        <taxon>Enoplea</taxon>
        <taxon>Dorylaimia</taxon>
        <taxon>Trichinellida</taxon>
        <taxon>Trichinellidae</taxon>
        <taxon>Trichinella</taxon>
    </lineage>
</organism>
<proteinExistence type="predicted"/>
<evidence type="ECO:0000313" key="3">
    <source>
        <dbReference type="Proteomes" id="UP000055024"/>
    </source>
</evidence>
<accession>A0A0V1I501</accession>
<evidence type="ECO:0000313" key="2">
    <source>
        <dbReference type="EMBL" id="KRZ17884.1"/>
    </source>
</evidence>
<name>A0A0V1I501_9BILA</name>
<sequence length="118" mass="12383">MYNLTVKNEQKIIYEQHPNQITIQAPTGTSAVCLKHKSHSYSRTVPVFGLVFDRLFNSKAGACSVLLDFFAGVSVSSSEIGLASSLSEPSSSAPFDSNIASSSSSSKSSSSSEGVSAL</sequence>
<keyword evidence="3" id="KW-1185">Reference proteome</keyword>
<feature type="region of interest" description="Disordered" evidence="1">
    <location>
        <begin position="84"/>
        <end position="118"/>
    </location>
</feature>
<gene>
    <name evidence="2" type="ORF">T11_8254</name>
</gene>
<comment type="caution">
    <text evidence="2">The sequence shown here is derived from an EMBL/GenBank/DDBJ whole genome shotgun (WGS) entry which is preliminary data.</text>
</comment>
<dbReference type="EMBL" id="JYDP01000005">
    <property type="protein sequence ID" value="KRZ17884.1"/>
    <property type="molecule type" value="Genomic_DNA"/>
</dbReference>
<dbReference type="AlphaFoldDB" id="A0A0V1I501"/>
<dbReference type="Proteomes" id="UP000055024">
    <property type="component" value="Unassembled WGS sequence"/>
</dbReference>
<protein>
    <submittedName>
        <fullName evidence="2">Uncharacterized protein</fullName>
    </submittedName>
</protein>